<evidence type="ECO:0000313" key="1">
    <source>
        <dbReference type="EMBL" id="RFC66466.1"/>
    </source>
</evidence>
<reference evidence="1 2" key="1">
    <citation type="submission" date="2018-08" db="EMBL/GenBank/DDBJ databases">
        <title>Fulvimarina sp. 85, whole genome shotgun sequence.</title>
        <authorList>
            <person name="Tuo L."/>
        </authorList>
    </citation>
    <scope>NUCLEOTIDE SEQUENCE [LARGE SCALE GENOMIC DNA]</scope>
    <source>
        <strain evidence="1 2">85</strain>
    </source>
</reference>
<evidence type="ECO:0000313" key="2">
    <source>
        <dbReference type="Proteomes" id="UP000264310"/>
    </source>
</evidence>
<dbReference type="RefSeq" id="WP_116681719.1">
    <property type="nucleotide sequence ID" value="NZ_QURL01000001.1"/>
</dbReference>
<dbReference type="AlphaFoldDB" id="A0A371XB44"/>
<gene>
    <name evidence="1" type="ORF">DYI37_03220</name>
</gene>
<name>A0A371XB44_9HYPH</name>
<protein>
    <submittedName>
        <fullName evidence="1">Uncharacterized protein</fullName>
    </submittedName>
</protein>
<organism evidence="1 2">
    <name type="scientific">Fulvimarina endophytica</name>
    <dbReference type="NCBI Taxonomy" id="2293836"/>
    <lineage>
        <taxon>Bacteria</taxon>
        <taxon>Pseudomonadati</taxon>
        <taxon>Pseudomonadota</taxon>
        <taxon>Alphaproteobacteria</taxon>
        <taxon>Hyphomicrobiales</taxon>
        <taxon>Aurantimonadaceae</taxon>
        <taxon>Fulvimarina</taxon>
    </lineage>
</organism>
<dbReference type="EMBL" id="QURL01000001">
    <property type="protein sequence ID" value="RFC66466.1"/>
    <property type="molecule type" value="Genomic_DNA"/>
</dbReference>
<dbReference type="Proteomes" id="UP000264310">
    <property type="component" value="Unassembled WGS sequence"/>
</dbReference>
<accession>A0A371XB44</accession>
<proteinExistence type="predicted"/>
<sequence>MKSRTPLLFETSEAAKDAGWAFINKRLYGGIQADRKFEQGKAASGLAAEVANWKASKAEERRQVQKAVMRRPGKRVILIERRAVR</sequence>
<keyword evidence="2" id="KW-1185">Reference proteome</keyword>
<comment type="caution">
    <text evidence="1">The sequence shown here is derived from an EMBL/GenBank/DDBJ whole genome shotgun (WGS) entry which is preliminary data.</text>
</comment>